<gene>
    <name evidence="1" type="ORF">RDV89_02180</name>
</gene>
<dbReference type="SUPFAM" id="SSF102462">
    <property type="entry name" value="Peptidyl-tRNA hydrolase II"/>
    <property type="match status" value="1"/>
</dbReference>
<name>A0ABU3PRJ9_9ACTN</name>
<evidence type="ECO:0000313" key="2">
    <source>
        <dbReference type="Proteomes" id="UP001268542"/>
    </source>
</evidence>
<protein>
    <submittedName>
        <fullName evidence="1">DUF2000 domain-containing protein</fullName>
    </submittedName>
</protein>
<dbReference type="Pfam" id="PF09391">
    <property type="entry name" value="DUF2000"/>
    <property type="match status" value="1"/>
</dbReference>
<dbReference type="EMBL" id="JAVYII010000001">
    <property type="protein sequence ID" value="MDT9591860.1"/>
    <property type="molecule type" value="Genomic_DNA"/>
</dbReference>
<keyword evidence="2" id="KW-1185">Reference proteome</keyword>
<comment type="caution">
    <text evidence="1">The sequence shown here is derived from an EMBL/GenBank/DDBJ whole genome shotgun (WGS) entry which is preliminary data.</text>
</comment>
<dbReference type="Gene3D" id="3.40.1490.10">
    <property type="entry name" value="Bit1"/>
    <property type="match status" value="1"/>
</dbReference>
<reference evidence="1 2" key="1">
    <citation type="submission" date="2023-08" db="EMBL/GenBank/DDBJ databases">
        <title>Nocardioides seae sp. nov., a bacterium isolated from a soil.</title>
        <authorList>
            <person name="Wang X."/>
        </authorList>
    </citation>
    <scope>NUCLEOTIDE SEQUENCE [LARGE SCALE GENOMIC DNA]</scope>
    <source>
        <strain evidence="1 2">YZH12</strain>
    </source>
</reference>
<accession>A0ABU3PRJ9</accession>
<dbReference type="Proteomes" id="UP001268542">
    <property type="component" value="Unassembled WGS sequence"/>
</dbReference>
<evidence type="ECO:0000313" key="1">
    <source>
        <dbReference type="EMBL" id="MDT9591860.1"/>
    </source>
</evidence>
<organism evidence="1 2">
    <name type="scientific">Nocardioides imazamoxiresistens</name>
    <dbReference type="NCBI Taxonomy" id="3231893"/>
    <lineage>
        <taxon>Bacteria</taxon>
        <taxon>Bacillati</taxon>
        <taxon>Actinomycetota</taxon>
        <taxon>Actinomycetes</taxon>
        <taxon>Propionibacteriales</taxon>
        <taxon>Nocardioidaceae</taxon>
        <taxon>Nocardioides</taxon>
    </lineage>
</organism>
<sequence length="157" mass="16259">MTTTAAVGFTDDQIDLRLPTRDVPLKWVVVVDADLPAGRAVNAAVCVATATQALVPGLRGPDAVDADGSVHPGLPWLGCSVLGAGTARLATLRARAAEDPSIVVTDMPTQAQHTRVYADYLDAVAGCRSSTLDYCAVGVVGPRAAVDRLTKGLRLLP</sequence>
<dbReference type="RefSeq" id="WP_315730908.1">
    <property type="nucleotide sequence ID" value="NZ_JAVYII010000001.1"/>
</dbReference>
<dbReference type="InterPro" id="IPR023476">
    <property type="entry name" value="Pep_tRNA_hydro_II_dom_sf"/>
</dbReference>
<proteinExistence type="predicted"/>
<dbReference type="InterPro" id="IPR018988">
    <property type="entry name" value="DUF2000"/>
</dbReference>